<dbReference type="AlphaFoldDB" id="A0A133S654"/>
<comment type="caution">
    <text evidence="1">The sequence shown here is derived from an EMBL/GenBank/DDBJ whole genome shotgun (WGS) entry which is preliminary data.</text>
</comment>
<evidence type="ECO:0000313" key="2">
    <source>
        <dbReference type="Proteomes" id="UP000070226"/>
    </source>
</evidence>
<organism evidence="1">
    <name type="scientific">Veillonella atypica</name>
    <dbReference type="NCBI Taxonomy" id="39777"/>
    <lineage>
        <taxon>Bacteria</taxon>
        <taxon>Bacillati</taxon>
        <taxon>Bacillota</taxon>
        <taxon>Negativicutes</taxon>
        <taxon>Veillonellales</taxon>
        <taxon>Veillonellaceae</taxon>
        <taxon>Veillonella</taxon>
    </lineage>
</organism>
<evidence type="ECO:0000313" key="1">
    <source>
        <dbReference type="EMBL" id="KXA65141.1"/>
    </source>
</evidence>
<dbReference type="EMBL" id="LRQT01000012">
    <property type="protein sequence ID" value="KXA65141.1"/>
    <property type="molecule type" value="Genomic_DNA"/>
</dbReference>
<gene>
    <name evidence="1" type="ORF">HMPREF3233_00519</name>
</gene>
<name>A0A133S654_9FIRM</name>
<proteinExistence type="predicted"/>
<reference evidence="1 2" key="1">
    <citation type="submission" date="2016-01" db="EMBL/GenBank/DDBJ databases">
        <authorList>
            <person name="Oliw E.H."/>
        </authorList>
    </citation>
    <scope>NUCLEOTIDE SEQUENCE [LARGE SCALE GENOMIC DNA]</scope>
    <source>
        <strain evidence="1 2">CMW7756B</strain>
    </source>
</reference>
<dbReference type="Proteomes" id="UP000070226">
    <property type="component" value="Unassembled WGS sequence"/>
</dbReference>
<sequence>MAILPVEIRKDPFRKTTLALRRPQAGVRPGRWSFLEGVLSTTAIKLRAQSFYVLF</sequence>
<accession>A0A133S654</accession>
<protein>
    <submittedName>
        <fullName evidence="1">Uncharacterized protein</fullName>
    </submittedName>
</protein>